<protein>
    <submittedName>
        <fullName evidence="1">Uncharacterized protein</fullName>
    </submittedName>
</protein>
<gene>
    <name evidence="1" type="ORF">RHMOL_Rhmol08G0314400</name>
</gene>
<keyword evidence="2" id="KW-1185">Reference proteome</keyword>
<evidence type="ECO:0000313" key="1">
    <source>
        <dbReference type="EMBL" id="KAI8544680.1"/>
    </source>
</evidence>
<comment type="caution">
    <text evidence="1">The sequence shown here is derived from an EMBL/GenBank/DDBJ whole genome shotgun (WGS) entry which is preliminary data.</text>
</comment>
<sequence>MRKNILIKKILQKGFDELIETILNVVEDDGEEEEVMAEEEEHEALAADDGLIEVEEGTVPIEDDLLIEAEDDEMVAIEETNLFLCKITRDLITIMMNGMESYDELAASIHLAWSEEVEEEFYEVLPNIDNCWPEGYLEFMNMDGKKLNTCPLVRVREGTASDQGWSLRGILSVFLN</sequence>
<reference evidence="1" key="1">
    <citation type="submission" date="2022-02" db="EMBL/GenBank/DDBJ databases">
        <title>Plant Genome Project.</title>
        <authorList>
            <person name="Zhang R.-G."/>
        </authorList>
    </citation>
    <scope>NUCLEOTIDE SEQUENCE</scope>
    <source>
        <strain evidence="1">AT1</strain>
    </source>
</reference>
<proteinExistence type="predicted"/>
<dbReference type="Proteomes" id="UP001062846">
    <property type="component" value="Chromosome 8"/>
</dbReference>
<dbReference type="EMBL" id="CM046395">
    <property type="protein sequence ID" value="KAI8544680.1"/>
    <property type="molecule type" value="Genomic_DNA"/>
</dbReference>
<accession>A0ACC0MUT5</accession>
<evidence type="ECO:0000313" key="2">
    <source>
        <dbReference type="Proteomes" id="UP001062846"/>
    </source>
</evidence>
<organism evidence="1 2">
    <name type="scientific">Rhododendron molle</name>
    <name type="common">Chinese azalea</name>
    <name type="synonym">Azalea mollis</name>
    <dbReference type="NCBI Taxonomy" id="49168"/>
    <lineage>
        <taxon>Eukaryota</taxon>
        <taxon>Viridiplantae</taxon>
        <taxon>Streptophyta</taxon>
        <taxon>Embryophyta</taxon>
        <taxon>Tracheophyta</taxon>
        <taxon>Spermatophyta</taxon>
        <taxon>Magnoliopsida</taxon>
        <taxon>eudicotyledons</taxon>
        <taxon>Gunneridae</taxon>
        <taxon>Pentapetalae</taxon>
        <taxon>asterids</taxon>
        <taxon>Ericales</taxon>
        <taxon>Ericaceae</taxon>
        <taxon>Ericoideae</taxon>
        <taxon>Rhodoreae</taxon>
        <taxon>Rhododendron</taxon>
    </lineage>
</organism>
<name>A0ACC0MUT5_RHOML</name>